<name>A0A5D4T132_9BACI</name>
<dbReference type="PANTHER" id="PTHR33745">
    <property type="entry name" value="RSBT ANTAGONIST PROTEIN RSBS-RELATED"/>
    <property type="match status" value="1"/>
</dbReference>
<dbReference type="PROSITE" id="PS50801">
    <property type="entry name" value="STAS"/>
    <property type="match status" value="1"/>
</dbReference>
<keyword evidence="1" id="KW-0175">Coiled coil</keyword>
<dbReference type="CDD" id="cd07041">
    <property type="entry name" value="STAS_RsbR_RsbS_like"/>
    <property type="match status" value="1"/>
</dbReference>
<proteinExistence type="predicted"/>
<evidence type="ECO:0000259" key="2">
    <source>
        <dbReference type="PROSITE" id="PS50801"/>
    </source>
</evidence>
<sequence length="339" mass="38249">MSTLPKIDIEGLQFEWDVEKGKFLFEGEDAVLFWISSAMKTFFDTIEEVSGQEATCLVMESTGYRQGAVVGKYFENMTDISIEKIAGLITNTYASAGWGRAYVKNLDLDNYTLTVQLKDDWEYKINRAQGKKSGGNFLAAHYAGIFTGLFKTAIWYNILHHQIEGHEYTTIEYFPKEVNVAQNIHQLARQKEAEQIEMLEKVVEEKTKELKELIKTISSPVIPVLEGIVVVSLLGKYDEERADELIVKTLYNLPKHKASYLVLDLTGMDDNLTPYTASMIEKLGCSAELLGIKTILVGISAQLSLEVTKADIDLTHFDFFQSLQHGIHFALAQNGRRII</sequence>
<protein>
    <submittedName>
        <fullName evidence="3">STAS domain-containing protein</fullName>
    </submittedName>
</protein>
<dbReference type="AlphaFoldDB" id="A0A5D4T132"/>
<dbReference type="OrthoDB" id="2717092at2"/>
<comment type="caution">
    <text evidence="3">The sequence shown here is derived from an EMBL/GenBank/DDBJ whole genome shotgun (WGS) entry which is preliminary data.</text>
</comment>
<feature type="coiled-coil region" evidence="1">
    <location>
        <begin position="189"/>
        <end position="216"/>
    </location>
</feature>
<gene>
    <name evidence="3" type="ORF">FZC75_17600</name>
</gene>
<organism evidence="3 4">
    <name type="scientific">Sutcliffiella horikoshii</name>
    <dbReference type="NCBI Taxonomy" id="79883"/>
    <lineage>
        <taxon>Bacteria</taxon>
        <taxon>Bacillati</taxon>
        <taxon>Bacillota</taxon>
        <taxon>Bacilli</taxon>
        <taxon>Bacillales</taxon>
        <taxon>Bacillaceae</taxon>
        <taxon>Sutcliffiella</taxon>
    </lineage>
</organism>
<dbReference type="Proteomes" id="UP000324517">
    <property type="component" value="Unassembled WGS sequence"/>
</dbReference>
<evidence type="ECO:0000313" key="3">
    <source>
        <dbReference type="EMBL" id="TYS69400.1"/>
    </source>
</evidence>
<accession>A0A5D4T132</accession>
<dbReference type="RefSeq" id="WP_010199769.1">
    <property type="nucleotide sequence ID" value="NZ_JBNIKO010000004.1"/>
</dbReference>
<evidence type="ECO:0000256" key="1">
    <source>
        <dbReference type="SAM" id="Coils"/>
    </source>
</evidence>
<dbReference type="InterPro" id="IPR051932">
    <property type="entry name" value="Bact_StressResp_Reg"/>
</dbReference>
<dbReference type="InterPro" id="IPR036513">
    <property type="entry name" value="STAS_dom_sf"/>
</dbReference>
<feature type="domain" description="STAS" evidence="2">
    <location>
        <begin position="218"/>
        <end position="330"/>
    </location>
</feature>
<dbReference type="Gene3D" id="3.30.750.24">
    <property type="entry name" value="STAS domain"/>
    <property type="match status" value="1"/>
</dbReference>
<dbReference type="EMBL" id="VTET01000009">
    <property type="protein sequence ID" value="TYS69400.1"/>
    <property type="molecule type" value="Genomic_DNA"/>
</dbReference>
<reference evidence="3 4" key="1">
    <citation type="submission" date="2019-08" db="EMBL/GenBank/DDBJ databases">
        <title>Bacillus genomes from the desert of Cuatro Cienegas, Coahuila.</title>
        <authorList>
            <person name="Olmedo-Alvarez G."/>
        </authorList>
    </citation>
    <scope>NUCLEOTIDE SEQUENCE [LARGE SCALE GENOMIC DNA]</scope>
    <source>
        <strain evidence="3 4">CH98b_3T</strain>
    </source>
</reference>
<dbReference type="InterPro" id="IPR002645">
    <property type="entry name" value="STAS_dom"/>
</dbReference>
<evidence type="ECO:0000313" key="4">
    <source>
        <dbReference type="Proteomes" id="UP000324517"/>
    </source>
</evidence>